<reference evidence="1 2" key="1">
    <citation type="submission" date="2024-07" db="EMBL/GenBank/DDBJ databases">
        <title>Description of Labrys sedimenti sp. nov., isolated from a diclofenac-degrading enrichment culture.</title>
        <authorList>
            <person name="Tancsics A."/>
            <person name="Csepanyi A."/>
        </authorList>
    </citation>
    <scope>NUCLEOTIDE SEQUENCE [LARGE SCALE GENOMIC DNA]</scope>
    <source>
        <strain evidence="1 2">LMG 23578</strain>
    </source>
</reference>
<evidence type="ECO:0000313" key="2">
    <source>
        <dbReference type="Proteomes" id="UP001555786"/>
    </source>
</evidence>
<proteinExistence type="predicted"/>
<keyword evidence="2" id="KW-1185">Reference proteome</keyword>
<organism evidence="1 2">
    <name type="scientific">Labrys neptuniae</name>
    <dbReference type="NCBI Taxonomy" id="376174"/>
    <lineage>
        <taxon>Bacteria</taxon>
        <taxon>Pseudomonadati</taxon>
        <taxon>Pseudomonadota</taxon>
        <taxon>Alphaproteobacteria</taxon>
        <taxon>Hyphomicrobiales</taxon>
        <taxon>Xanthobacteraceae</taxon>
        <taxon>Labrys</taxon>
    </lineage>
</organism>
<evidence type="ECO:0000313" key="1">
    <source>
        <dbReference type="EMBL" id="MEW9310356.1"/>
    </source>
</evidence>
<gene>
    <name evidence="1" type="ORF">ABXS05_32760</name>
</gene>
<dbReference type="Proteomes" id="UP001555786">
    <property type="component" value="Unassembled WGS sequence"/>
</dbReference>
<dbReference type="RefSeq" id="WP_367626788.1">
    <property type="nucleotide sequence ID" value="NZ_JBFNQD010000025.1"/>
</dbReference>
<dbReference type="EMBL" id="JBFNQD010000025">
    <property type="protein sequence ID" value="MEW9310356.1"/>
    <property type="molecule type" value="Genomic_DNA"/>
</dbReference>
<accession>A0ABV3PY38</accession>
<comment type="caution">
    <text evidence="1">The sequence shown here is derived from an EMBL/GenBank/DDBJ whole genome shotgun (WGS) entry which is preliminary data.</text>
</comment>
<sequence>MPQYIMGGLLLLAAAAVAIGFAYLKLTAKVPPKLDAELCPVDGPTSMTIVLLDASDALPPIGRQQLATELTDLAEATPEYGLFELRVLEPNASGGAVKFRACNPGDGSSVDALTGNKELARRKWTQGFKQPLERALAADLAGVPSDNSPIMATIQAIAVERFTGARSDNVAKKLVIVSDMIENGRDYSQYRGDLSFARFKKSVAYKQFRTDLHGAEIGIKYVQRQKPPIDSVAHIRFWQEWIADNNGRFDSADRLQGVN</sequence>
<protein>
    <submittedName>
        <fullName evidence="1">Uncharacterized protein</fullName>
    </submittedName>
</protein>
<name>A0ABV3PY38_9HYPH</name>